<dbReference type="Proteomes" id="UP000034854">
    <property type="component" value="Unassembled WGS sequence"/>
</dbReference>
<dbReference type="GO" id="GO:0048511">
    <property type="term" value="P:rhythmic process"/>
    <property type="evidence" value="ECO:0007669"/>
    <property type="project" value="InterPro"/>
</dbReference>
<dbReference type="InterPro" id="IPR036249">
    <property type="entry name" value="Thioredoxin-like_sf"/>
</dbReference>
<feature type="domain" description="KaiB" evidence="1">
    <location>
        <begin position="11"/>
        <end position="85"/>
    </location>
</feature>
<proteinExistence type="predicted"/>
<dbReference type="SMART" id="SM01248">
    <property type="entry name" value="KaiB"/>
    <property type="match status" value="1"/>
</dbReference>
<evidence type="ECO:0000259" key="1">
    <source>
        <dbReference type="SMART" id="SM01248"/>
    </source>
</evidence>
<accession>A0A0G0WP12</accession>
<organism evidence="2 3">
    <name type="scientific">Candidatus Curtissbacteria bacterium GW2011_GWA1_41_11</name>
    <dbReference type="NCBI Taxonomy" id="1618409"/>
    <lineage>
        <taxon>Bacteria</taxon>
        <taxon>Candidatus Curtissiibacteriota</taxon>
    </lineage>
</organism>
<protein>
    <recommendedName>
        <fullName evidence="1">KaiB domain-containing protein</fullName>
    </recommendedName>
</protein>
<evidence type="ECO:0000313" key="2">
    <source>
        <dbReference type="EMBL" id="KKR86195.1"/>
    </source>
</evidence>
<comment type="caution">
    <text evidence="2">The sequence shown here is derived from an EMBL/GenBank/DDBJ whole genome shotgun (WGS) entry which is preliminary data.</text>
</comment>
<dbReference type="AlphaFoldDB" id="A0A0G0WP12"/>
<reference evidence="2 3" key="1">
    <citation type="journal article" date="2015" name="Nature">
        <title>rRNA introns, odd ribosomes, and small enigmatic genomes across a large radiation of phyla.</title>
        <authorList>
            <person name="Brown C.T."/>
            <person name="Hug L.A."/>
            <person name="Thomas B.C."/>
            <person name="Sharon I."/>
            <person name="Castelle C.J."/>
            <person name="Singh A."/>
            <person name="Wilkins M.J."/>
            <person name="Williams K.H."/>
            <person name="Banfield J.F."/>
        </authorList>
    </citation>
    <scope>NUCLEOTIDE SEQUENCE [LARGE SCALE GENOMIC DNA]</scope>
</reference>
<gene>
    <name evidence="2" type="ORF">UU34_C0019G0003</name>
</gene>
<dbReference type="Pfam" id="PF07689">
    <property type="entry name" value="KaiB"/>
    <property type="match status" value="1"/>
</dbReference>
<dbReference type="InterPro" id="IPR011649">
    <property type="entry name" value="KaiB_domain"/>
</dbReference>
<sequence>METPAILTQVILFISKNSIYTEITLREFKTVILELEKSQPFKAEIIDINERPDLAEKYKIEATPTLIIGNKRFIGEPKAEDILRIVQSDTLSLPT</sequence>
<dbReference type="Gene3D" id="3.40.30.10">
    <property type="entry name" value="Glutaredoxin"/>
    <property type="match status" value="1"/>
</dbReference>
<evidence type="ECO:0000313" key="3">
    <source>
        <dbReference type="Proteomes" id="UP000034854"/>
    </source>
</evidence>
<dbReference type="EMBL" id="LCAG01000019">
    <property type="protein sequence ID" value="KKR86195.1"/>
    <property type="molecule type" value="Genomic_DNA"/>
</dbReference>
<dbReference type="SUPFAM" id="SSF52833">
    <property type="entry name" value="Thioredoxin-like"/>
    <property type="match status" value="1"/>
</dbReference>
<name>A0A0G0WP12_9BACT</name>